<evidence type="ECO:0000313" key="8">
    <source>
        <dbReference type="EMBL" id="OUL58018.1"/>
    </source>
</evidence>
<proteinExistence type="inferred from homology"/>
<feature type="domain" description="Solute-binding protein family 3/N-terminal" evidence="7">
    <location>
        <begin position="30"/>
        <end position="252"/>
    </location>
</feature>
<dbReference type="PANTHER" id="PTHR35936:SF25">
    <property type="entry name" value="ABC TRANSPORTER SUBSTRATE-BINDING PROTEIN"/>
    <property type="match status" value="1"/>
</dbReference>
<evidence type="ECO:0000256" key="1">
    <source>
        <dbReference type="ARBA" id="ARBA00010333"/>
    </source>
</evidence>
<sequence>MYRFKFFIVIVILIIMHQGTAHAQKPIMSVAIDHAPPFTFIDDKGRPKGLIIDVMESLRSQLPYDFEYIQCPWARCLKLVESGAVDLLPGATRTQSREQVFIYIDPPFIDRNEVNQFRFYTNKRHLAINTYTDLYPLNIGTLRGSTYNEQFENDTTITKIAFVDIQSMFDALEKNRIDAFIYYDDTVVPLLKEFDPLNKISASKLGLPTKQYAYLVMSKKSKHLTQVETISEQLKALIDEGKIKQLFERYGL</sequence>
<dbReference type="GO" id="GO:0008168">
    <property type="term" value="F:methyltransferase activity"/>
    <property type="evidence" value="ECO:0007669"/>
    <property type="project" value="UniProtKB-KW"/>
</dbReference>
<dbReference type="GO" id="GO:0032259">
    <property type="term" value="P:methylation"/>
    <property type="evidence" value="ECO:0007669"/>
    <property type="project" value="UniProtKB-KW"/>
</dbReference>
<name>A0A244CR15_PSEDV</name>
<evidence type="ECO:0000256" key="2">
    <source>
        <dbReference type="ARBA" id="ARBA00022603"/>
    </source>
</evidence>
<dbReference type="PROSITE" id="PS00092">
    <property type="entry name" value="N6_MTASE"/>
    <property type="match status" value="1"/>
</dbReference>
<evidence type="ECO:0000256" key="5">
    <source>
        <dbReference type="ARBA" id="ARBA00022729"/>
    </source>
</evidence>
<dbReference type="RefSeq" id="WP_086743325.1">
    <property type="nucleotide sequence ID" value="NZ_MWPV01000002.1"/>
</dbReference>
<evidence type="ECO:0000256" key="6">
    <source>
        <dbReference type="SAM" id="SignalP"/>
    </source>
</evidence>
<evidence type="ECO:0000259" key="7">
    <source>
        <dbReference type="SMART" id="SM00062"/>
    </source>
</evidence>
<gene>
    <name evidence="8" type="ORF">B1199_06575</name>
</gene>
<dbReference type="Pfam" id="PF00497">
    <property type="entry name" value="SBP_bac_3"/>
    <property type="match status" value="1"/>
</dbReference>
<reference evidence="8 9" key="1">
    <citation type="submission" date="2017-02" db="EMBL/GenBank/DDBJ databases">
        <title>Pseudoalteromonas ulvae TC14 Genome.</title>
        <authorList>
            <person name="Molmeret M."/>
        </authorList>
    </citation>
    <scope>NUCLEOTIDE SEQUENCE [LARGE SCALE GENOMIC DNA]</scope>
    <source>
        <strain evidence="8">TC14</strain>
    </source>
</reference>
<comment type="similarity">
    <text evidence="1">Belongs to the bacterial solute-binding protein 3 family.</text>
</comment>
<dbReference type="InterPro" id="IPR001638">
    <property type="entry name" value="Solute-binding_3/MltF_N"/>
</dbReference>
<dbReference type="Gene3D" id="3.40.190.10">
    <property type="entry name" value="Periplasmic binding protein-like II"/>
    <property type="match status" value="2"/>
</dbReference>
<organism evidence="8 9">
    <name type="scientific">Pseudoalteromonas ulvae</name>
    <dbReference type="NCBI Taxonomy" id="107327"/>
    <lineage>
        <taxon>Bacteria</taxon>
        <taxon>Pseudomonadati</taxon>
        <taxon>Pseudomonadota</taxon>
        <taxon>Gammaproteobacteria</taxon>
        <taxon>Alteromonadales</taxon>
        <taxon>Pseudoalteromonadaceae</taxon>
        <taxon>Pseudoalteromonas</taxon>
    </lineage>
</organism>
<dbReference type="InterPro" id="IPR002052">
    <property type="entry name" value="DNA_methylase_N6_adenine_CS"/>
</dbReference>
<evidence type="ECO:0000256" key="3">
    <source>
        <dbReference type="ARBA" id="ARBA00022679"/>
    </source>
</evidence>
<dbReference type="AlphaFoldDB" id="A0A244CR15"/>
<feature type="signal peptide" evidence="6">
    <location>
        <begin position="1"/>
        <end position="23"/>
    </location>
</feature>
<dbReference type="PANTHER" id="PTHR35936">
    <property type="entry name" value="MEMBRANE-BOUND LYTIC MUREIN TRANSGLYCOSYLASE F"/>
    <property type="match status" value="1"/>
</dbReference>
<keyword evidence="2" id="KW-0489">Methyltransferase</keyword>
<dbReference type="OrthoDB" id="370676at2"/>
<protein>
    <recommendedName>
        <fullName evidence="7">Solute-binding protein family 3/N-terminal domain-containing protein</fullName>
    </recommendedName>
</protein>
<dbReference type="SMART" id="SM00062">
    <property type="entry name" value="PBPb"/>
    <property type="match status" value="1"/>
</dbReference>
<accession>A0A244CR15</accession>
<dbReference type="EMBL" id="MWPV01000002">
    <property type="protein sequence ID" value="OUL58018.1"/>
    <property type="molecule type" value="Genomic_DNA"/>
</dbReference>
<evidence type="ECO:0000313" key="9">
    <source>
        <dbReference type="Proteomes" id="UP000194841"/>
    </source>
</evidence>
<keyword evidence="4" id="KW-0949">S-adenosyl-L-methionine</keyword>
<comment type="caution">
    <text evidence="8">The sequence shown here is derived from an EMBL/GenBank/DDBJ whole genome shotgun (WGS) entry which is preliminary data.</text>
</comment>
<keyword evidence="9" id="KW-1185">Reference proteome</keyword>
<evidence type="ECO:0000256" key="4">
    <source>
        <dbReference type="ARBA" id="ARBA00022691"/>
    </source>
</evidence>
<dbReference type="GO" id="GO:0003676">
    <property type="term" value="F:nucleic acid binding"/>
    <property type="evidence" value="ECO:0007669"/>
    <property type="project" value="InterPro"/>
</dbReference>
<dbReference type="SUPFAM" id="SSF53850">
    <property type="entry name" value="Periplasmic binding protein-like II"/>
    <property type="match status" value="1"/>
</dbReference>
<keyword evidence="3" id="KW-0808">Transferase</keyword>
<keyword evidence="5 6" id="KW-0732">Signal</keyword>
<feature type="chain" id="PRO_5012399511" description="Solute-binding protein family 3/N-terminal domain-containing protein" evidence="6">
    <location>
        <begin position="24"/>
        <end position="252"/>
    </location>
</feature>
<dbReference type="Proteomes" id="UP000194841">
    <property type="component" value="Unassembled WGS sequence"/>
</dbReference>